<dbReference type="PANTHER" id="PTHR45566">
    <property type="entry name" value="HTH-TYPE TRANSCRIPTIONAL REGULATOR YHJB-RELATED"/>
    <property type="match status" value="1"/>
</dbReference>
<dbReference type="PANTHER" id="PTHR45566:SF1">
    <property type="entry name" value="HTH-TYPE TRANSCRIPTIONAL REGULATOR YHJB-RELATED"/>
    <property type="match status" value="1"/>
</dbReference>
<evidence type="ECO:0000313" key="6">
    <source>
        <dbReference type="EMBL" id="AVO39757.1"/>
    </source>
</evidence>
<dbReference type="Proteomes" id="UP000237655">
    <property type="component" value="Chromosome"/>
</dbReference>
<dbReference type="InterPro" id="IPR016032">
    <property type="entry name" value="Sig_transdc_resp-reg_C-effctor"/>
</dbReference>
<dbReference type="SMART" id="SM00448">
    <property type="entry name" value="REC"/>
    <property type="match status" value="1"/>
</dbReference>
<dbReference type="GO" id="GO:0006355">
    <property type="term" value="P:regulation of DNA-templated transcription"/>
    <property type="evidence" value="ECO:0007669"/>
    <property type="project" value="InterPro"/>
</dbReference>
<dbReference type="PROSITE" id="PS50110">
    <property type="entry name" value="RESPONSE_REGULATORY"/>
    <property type="match status" value="1"/>
</dbReference>
<dbReference type="PROSITE" id="PS00622">
    <property type="entry name" value="HTH_LUXR_1"/>
    <property type="match status" value="1"/>
</dbReference>
<feature type="domain" description="Response regulatory" evidence="5">
    <location>
        <begin position="14"/>
        <end position="131"/>
    </location>
</feature>
<dbReference type="PROSITE" id="PS50043">
    <property type="entry name" value="HTH_LUXR_2"/>
    <property type="match status" value="1"/>
</dbReference>
<dbReference type="PRINTS" id="PR00038">
    <property type="entry name" value="HTHLUXR"/>
</dbReference>
<dbReference type="InterPro" id="IPR011006">
    <property type="entry name" value="CheY-like_superfamily"/>
</dbReference>
<dbReference type="Gene3D" id="3.40.50.2300">
    <property type="match status" value="1"/>
</dbReference>
<feature type="modified residue" description="4-aspartylphosphate" evidence="3">
    <location>
        <position position="66"/>
    </location>
</feature>
<dbReference type="InterPro" id="IPR001789">
    <property type="entry name" value="Sig_transdc_resp-reg_receiver"/>
</dbReference>
<feature type="domain" description="HTH luxR-type" evidence="4">
    <location>
        <begin position="155"/>
        <end position="220"/>
    </location>
</feature>
<protein>
    <submittedName>
        <fullName evidence="6">Response regulator transcription factor</fullName>
    </submittedName>
</protein>
<organism evidence="6 7">
    <name type="scientific">Pukyongiella litopenaei</name>
    <dbReference type="NCBI Taxonomy" id="2605946"/>
    <lineage>
        <taxon>Bacteria</taxon>
        <taxon>Pseudomonadati</taxon>
        <taxon>Pseudomonadota</taxon>
        <taxon>Alphaproteobacteria</taxon>
        <taxon>Rhodobacterales</taxon>
        <taxon>Paracoccaceae</taxon>
        <taxon>Pukyongiella</taxon>
    </lineage>
</organism>
<dbReference type="SUPFAM" id="SSF46894">
    <property type="entry name" value="C-terminal effector domain of the bipartite response regulators"/>
    <property type="match status" value="1"/>
</dbReference>
<dbReference type="InterPro" id="IPR000792">
    <property type="entry name" value="Tscrpt_reg_LuxR_C"/>
</dbReference>
<evidence type="ECO:0000259" key="5">
    <source>
        <dbReference type="PROSITE" id="PS50110"/>
    </source>
</evidence>
<dbReference type="SUPFAM" id="SSF52172">
    <property type="entry name" value="CheY-like"/>
    <property type="match status" value="1"/>
</dbReference>
<dbReference type="InterPro" id="IPR058245">
    <property type="entry name" value="NreC/VraR/RcsB-like_REC"/>
</dbReference>
<dbReference type="EMBL" id="CP027665">
    <property type="protein sequence ID" value="AVO39757.1"/>
    <property type="molecule type" value="Genomic_DNA"/>
</dbReference>
<dbReference type="Pfam" id="PF00196">
    <property type="entry name" value="GerE"/>
    <property type="match status" value="1"/>
</dbReference>
<gene>
    <name evidence="6" type="ORF">C6Y53_11340</name>
</gene>
<accession>A0A2S0MVC8</accession>
<dbReference type="Pfam" id="PF00072">
    <property type="entry name" value="Response_reg"/>
    <property type="match status" value="1"/>
</dbReference>
<keyword evidence="2" id="KW-0238">DNA-binding</keyword>
<evidence type="ECO:0000256" key="1">
    <source>
        <dbReference type="ARBA" id="ARBA00022553"/>
    </source>
</evidence>
<evidence type="ECO:0000256" key="3">
    <source>
        <dbReference type="PROSITE-ProRule" id="PRU00169"/>
    </source>
</evidence>
<dbReference type="CDD" id="cd17535">
    <property type="entry name" value="REC_NarL-like"/>
    <property type="match status" value="1"/>
</dbReference>
<keyword evidence="7" id="KW-1185">Reference proteome</keyword>
<evidence type="ECO:0000256" key="2">
    <source>
        <dbReference type="ARBA" id="ARBA00023125"/>
    </source>
</evidence>
<evidence type="ECO:0000313" key="7">
    <source>
        <dbReference type="Proteomes" id="UP000237655"/>
    </source>
</evidence>
<sequence length="226" mass="24389">MSATDDAANAPLREVLVIDDHPLFCEALSMILRNGLAVQNVTMTNNLHNALDVLKTGVVPDVVLLDLNLPDVDGLDGLVRLKMAVPETPVIVVSSLSENQMILSVLREGAAGFIPKDSPKETITEAFRVIQAGETFTPVDYIAPEVEDGIDDDDAAARLATLTPQQACILRLICEGKLNKQIAFELTIAETTVKAHMTAILRKLGVHSRTQAALVAQKAKFETILN</sequence>
<keyword evidence="1 3" id="KW-0597">Phosphoprotein</keyword>
<dbReference type="GO" id="GO:0000160">
    <property type="term" value="P:phosphorelay signal transduction system"/>
    <property type="evidence" value="ECO:0007669"/>
    <property type="project" value="InterPro"/>
</dbReference>
<evidence type="ECO:0000259" key="4">
    <source>
        <dbReference type="PROSITE" id="PS50043"/>
    </source>
</evidence>
<dbReference type="AlphaFoldDB" id="A0A2S0MVC8"/>
<proteinExistence type="predicted"/>
<reference evidence="7" key="1">
    <citation type="submission" date="2018-03" db="EMBL/GenBank/DDBJ databases">
        <title>Genomic analysis of the strain SH-1 isolated from shrimp intestine.</title>
        <authorList>
            <person name="Kim Y.-S."/>
            <person name="Kim S.-E."/>
            <person name="Kim K.-H."/>
        </authorList>
    </citation>
    <scope>NUCLEOTIDE SEQUENCE [LARGE SCALE GENOMIC DNA]</scope>
    <source>
        <strain evidence="7">SH-1</strain>
    </source>
</reference>
<dbReference type="GO" id="GO:0003677">
    <property type="term" value="F:DNA binding"/>
    <property type="evidence" value="ECO:0007669"/>
    <property type="project" value="UniProtKB-KW"/>
</dbReference>
<name>A0A2S0MVC8_9RHOB</name>
<dbReference type="SMART" id="SM00421">
    <property type="entry name" value="HTH_LUXR"/>
    <property type="match status" value="1"/>
</dbReference>
<dbReference type="CDD" id="cd06170">
    <property type="entry name" value="LuxR_C_like"/>
    <property type="match status" value="1"/>
</dbReference>
<dbReference type="InterPro" id="IPR051015">
    <property type="entry name" value="EvgA-like"/>
</dbReference>
<dbReference type="KEGG" id="thas:C6Y53_11340"/>